<dbReference type="OrthoDB" id="1045962at2"/>
<dbReference type="InterPro" id="IPR050767">
    <property type="entry name" value="Sel1_AlgK"/>
</dbReference>
<accession>A0A0H5DNX6</accession>
<proteinExistence type="predicted"/>
<protein>
    <submittedName>
        <fullName evidence="2">Uncharacterized protein</fullName>
    </submittedName>
</protein>
<gene>
    <name evidence="2" type="ORF">ELAC_0202</name>
</gene>
<dbReference type="InterPro" id="IPR011990">
    <property type="entry name" value="TPR-like_helical_dom_sf"/>
</dbReference>
<dbReference type="SMART" id="SM00671">
    <property type="entry name" value="SEL1"/>
    <property type="match status" value="5"/>
</dbReference>
<dbReference type="AlphaFoldDB" id="A0A0H5DNX6"/>
<dbReference type="Pfam" id="PF08238">
    <property type="entry name" value="Sel1"/>
    <property type="match status" value="4"/>
</dbReference>
<reference evidence="3" key="1">
    <citation type="submission" date="2015-06" db="EMBL/GenBank/DDBJ databases">
        <authorList>
            <person name="Bertelli C."/>
        </authorList>
    </citation>
    <scope>NUCLEOTIDE SEQUENCE [LARGE SCALE GENOMIC DNA]</scope>
    <source>
        <strain evidence="3">CRIB-30</strain>
    </source>
</reference>
<feature type="region of interest" description="Disordered" evidence="1">
    <location>
        <begin position="1"/>
        <end position="29"/>
    </location>
</feature>
<evidence type="ECO:0000313" key="3">
    <source>
        <dbReference type="Proteomes" id="UP000220251"/>
    </source>
</evidence>
<evidence type="ECO:0000256" key="1">
    <source>
        <dbReference type="SAM" id="MobiDB-lite"/>
    </source>
</evidence>
<dbReference type="InterPro" id="IPR006597">
    <property type="entry name" value="Sel1-like"/>
</dbReference>
<dbReference type="SUPFAM" id="SSF81901">
    <property type="entry name" value="HCP-like"/>
    <property type="match status" value="2"/>
</dbReference>
<dbReference type="PANTHER" id="PTHR11102:SF160">
    <property type="entry name" value="ERAD-ASSOCIATED E3 UBIQUITIN-PROTEIN LIGASE COMPONENT HRD3"/>
    <property type="match status" value="1"/>
</dbReference>
<evidence type="ECO:0000313" key="2">
    <source>
        <dbReference type="EMBL" id="CRX37563.1"/>
    </source>
</evidence>
<feature type="compositionally biased region" description="Polar residues" evidence="1">
    <location>
        <begin position="1"/>
        <end position="11"/>
    </location>
</feature>
<dbReference type="RefSeq" id="WP_098037424.1">
    <property type="nucleotide sequence ID" value="NZ_CWGJ01000002.1"/>
</dbReference>
<organism evidence="2 3">
    <name type="scientific">Estrella lausannensis</name>
    <dbReference type="NCBI Taxonomy" id="483423"/>
    <lineage>
        <taxon>Bacteria</taxon>
        <taxon>Pseudomonadati</taxon>
        <taxon>Chlamydiota</taxon>
        <taxon>Chlamydiia</taxon>
        <taxon>Parachlamydiales</taxon>
        <taxon>Candidatus Criblamydiaceae</taxon>
        <taxon>Estrella</taxon>
    </lineage>
</organism>
<dbReference type="Gene3D" id="1.25.40.10">
    <property type="entry name" value="Tetratricopeptide repeat domain"/>
    <property type="match status" value="1"/>
</dbReference>
<dbReference type="PANTHER" id="PTHR11102">
    <property type="entry name" value="SEL-1-LIKE PROTEIN"/>
    <property type="match status" value="1"/>
</dbReference>
<sequence>MHPSHFPSSANPIYPTFPTAPRNARPEMPPVQAFNLQPIFQRAIPATTAPNVIMGNRLNRPVSPPKVAGEMSLHAAITSHGQGGKTFVFQITGLIQLTGEDDRKELKRKHSESFPPVTTAAKGVEPTNKRPRVEPTDAAIVTGHEQALILDESLMSSTERDLIMKRYRVQQALDREFKTSVEKALLHLQSPASPEGRDHKMQPLVEIALETLRERALDFLTDLATKGHAWSARIVGLIYLGGKADQAVNIAKAKQFFGIGVDQRDARSLFLFGSMYSQVNTTQEEKSFMVNCLRLAAGMNQPNALLAYAQALSRGIGVKANLTEAFRLMEICAVRESMTEGKFQLALMLQSGKGCKRDLPRAFNLFRSASDKGHLLAKLNLANMCYTALGVKKDKARAARLYKELADAGNAKGLNNYGVMLIKGEGIKQNQNEGIRYIRLSAEQGFLPARRALEDYFASDRGVDKLKFFKVFQPVIFNL</sequence>
<dbReference type="Proteomes" id="UP000220251">
    <property type="component" value="Unassembled WGS sequence"/>
</dbReference>
<name>A0A0H5DNX6_9BACT</name>
<dbReference type="EMBL" id="CWGJ01000002">
    <property type="protein sequence ID" value="CRX37563.1"/>
    <property type="molecule type" value="Genomic_DNA"/>
</dbReference>
<keyword evidence="3" id="KW-1185">Reference proteome</keyword>
<feature type="region of interest" description="Disordered" evidence="1">
    <location>
        <begin position="108"/>
        <end position="131"/>
    </location>
</feature>